<comment type="caution">
    <text evidence="1">The sequence shown here is derived from an EMBL/GenBank/DDBJ whole genome shotgun (WGS) entry which is preliminary data.</text>
</comment>
<keyword evidence="2" id="KW-1185">Reference proteome</keyword>
<gene>
    <name evidence="1" type="ORF">GCM10010394_29010</name>
</gene>
<dbReference type="EMBL" id="BAAACA010000014">
    <property type="protein sequence ID" value="GAA0597639.1"/>
    <property type="molecule type" value="Genomic_DNA"/>
</dbReference>
<reference evidence="2" key="1">
    <citation type="journal article" date="2019" name="Int. J. Syst. Evol. Microbiol.">
        <title>The Global Catalogue of Microorganisms (GCM) 10K type strain sequencing project: providing services to taxonomists for standard genome sequencing and annotation.</title>
        <authorList>
            <consortium name="The Broad Institute Genomics Platform"/>
            <consortium name="The Broad Institute Genome Sequencing Center for Infectious Disease"/>
            <person name="Wu L."/>
            <person name="Ma J."/>
        </authorList>
    </citation>
    <scope>NUCLEOTIDE SEQUENCE [LARGE SCALE GENOMIC DNA]</scope>
    <source>
        <strain evidence="2">JCM 5067</strain>
    </source>
</reference>
<evidence type="ECO:0000313" key="1">
    <source>
        <dbReference type="EMBL" id="GAA0597639.1"/>
    </source>
</evidence>
<name>A0ABP3QWX7_9ACTN</name>
<accession>A0ABP3QWX7</accession>
<sequence length="60" mass="6523">MTGQAPSYDTLALHDALWARPAAECTGFAAPGSDDRWHQGAAWIVEKLCTPRTSRPARRG</sequence>
<organism evidence="1 2">
    <name type="scientific">Streptomyces crystallinus</name>
    <dbReference type="NCBI Taxonomy" id="68191"/>
    <lineage>
        <taxon>Bacteria</taxon>
        <taxon>Bacillati</taxon>
        <taxon>Actinomycetota</taxon>
        <taxon>Actinomycetes</taxon>
        <taxon>Kitasatosporales</taxon>
        <taxon>Streptomycetaceae</taxon>
        <taxon>Streptomyces</taxon>
    </lineage>
</organism>
<dbReference type="Proteomes" id="UP001500668">
    <property type="component" value="Unassembled WGS sequence"/>
</dbReference>
<proteinExistence type="predicted"/>
<evidence type="ECO:0000313" key="2">
    <source>
        <dbReference type="Proteomes" id="UP001500668"/>
    </source>
</evidence>
<protein>
    <submittedName>
        <fullName evidence="1">Uncharacterized protein</fullName>
    </submittedName>
</protein>